<sequence>MRSKNTRYSEEFKNQIIKEVEEVGNATLVARKQTKVPGTVTRWVRESKKANKTNNPLNTYYSTNSPLDKENEQLKKLLGEKDLEIAILRDLLKKTSQR</sequence>
<dbReference type="InterPro" id="IPR009057">
    <property type="entry name" value="Homeodomain-like_sf"/>
</dbReference>
<name>A0A9X2MH75_9FIRM</name>
<dbReference type="OrthoDB" id="1707197at2"/>
<dbReference type="GO" id="GO:0004803">
    <property type="term" value="F:transposase activity"/>
    <property type="evidence" value="ECO:0007669"/>
    <property type="project" value="InterPro"/>
</dbReference>
<dbReference type="SUPFAM" id="SSF46689">
    <property type="entry name" value="Homeodomain-like"/>
    <property type="match status" value="1"/>
</dbReference>
<dbReference type="GO" id="GO:0003677">
    <property type="term" value="F:DNA binding"/>
    <property type="evidence" value="ECO:0007669"/>
    <property type="project" value="InterPro"/>
</dbReference>
<accession>A0A9X2MH75</accession>
<comment type="caution">
    <text evidence="1">The sequence shown here is derived from an EMBL/GenBank/DDBJ whole genome shotgun (WGS) entry which is preliminary data.</text>
</comment>
<dbReference type="Proteomes" id="UP001142078">
    <property type="component" value="Unassembled WGS sequence"/>
</dbReference>
<dbReference type="RefSeq" id="WP_042682998.1">
    <property type="nucleotide sequence ID" value="NZ_CABKTM010000049.1"/>
</dbReference>
<organism evidence="1 2">
    <name type="scientific">Anaerosalibacter massiliensis</name>
    <dbReference type="NCBI Taxonomy" id="1347392"/>
    <lineage>
        <taxon>Bacteria</taxon>
        <taxon>Bacillati</taxon>
        <taxon>Bacillota</taxon>
        <taxon>Tissierellia</taxon>
        <taxon>Tissierellales</taxon>
        <taxon>Sporanaerobacteraceae</taxon>
        <taxon>Anaerosalibacter</taxon>
    </lineage>
</organism>
<dbReference type="AlphaFoldDB" id="A0A9X2MH75"/>
<keyword evidence="2" id="KW-1185">Reference proteome</keyword>
<dbReference type="GO" id="GO:0006313">
    <property type="term" value="P:DNA transposition"/>
    <property type="evidence" value="ECO:0007669"/>
    <property type="project" value="InterPro"/>
</dbReference>
<evidence type="ECO:0000313" key="2">
    <source>
        <dbReference type="Proteomes" id="UP001142078"/>
    </source>
</evidence>
<dbReference type="EMBL" id="JANJZL010000004">
    <property type="protein sequence ID" value="MCR2043983.1"/>
    <property type="molecule type" value="Genomic_DNA"/>
</dbReference>
<dbReference type="InterPro" id="IPR002514">
    <property type="entry name" value="Transposase_8"/>
</dbReference>
<reference evidence="1" key="1">
    <citation type="submission" date="2022-07" db="EMBL/GenBank/DDBJ databases">
        <title>Enhanced cultured diversity of the mouse gut microbiota enables custom-made synthetic communities.</title>
        <authorList>
            <person name="Afrizal A."/>
        </authorList>
    </citation>
    <scope>NUCLEOTIDE SEQUENCE</scope>
    <source>
        <strain evidence="1">DSM 29482</strain>
    </source>
</reference>
<protein>
    <submittedName>
        <fullName evidence="1">Transposase</fullName>
    </submittedName>
</protein>
<proteinExistence type="predicted"/>
<evidence type="ECO:0000313" key="1">
    <source>
        <dbReference type="EMBL" id="MCR2043983.1"/>
    </source>
</evidence>
<gene>
    <name evidence="1" type="ORF">NSA23_07585</name>
</gene>
<dbReference type="Pfam" id="PF01527">
    <property type="entry name" value="HTH_Tnp_1"/>
    <property type="match status" value="1"/>
</dbReference>